<dbReference type="InterPro" id="IPR002204">
    <property type="entry name" value="3-OH-isobutyrate_DH-rel_CS"/>
</dbReference>
<dbReference type="PIRSF" id="PIRSF000103">
    <property type="entry name" value="HIBADH"/>
    <property type="match status" value="1"/>
</dbReference>
<dbReference type="AlphaFoldDB" id="A0A212KES7"/>
<dbReference type="Pfam" id="PF14833">
    <property type="entry name" value="NAD_binding_11"/>
    <property type="match status" value="1"/>
</dbReference>
<reference evidence="7" key="1">
    <citation type="submission" date="2016-04" db="EMBL/GenBank/DDBJ databases">
        <authorList>
            <person name="Evans L.H."/>
            <person name="Alamgir A."/>
            <person name="Owens N."/>
            <person name="Weber N.D."/>
            <person name="Virtaneva K."/>
            <person name="Barbian K."/>
            <person name="Babar A."/>
            <person name="Rosenke K."/>
        </authorList>
    </citation>
    <scope>NUCLEOTIDE SEQUENCE</scope>
    <source>
        <strain evidence="7">86</strain>
    </source>
</reference>
<evidence type="ECO:0000259" key="5">
    <source>
        <dbReference type="Pfam" id="PF03446"/>
    </source>
</evidence>
<evidence type="ECO:0000256" key="2">
    <source>
        <dbReference type="ARBA" id="ARBA00023002"/>
    </source>
</evidence>
<dbReference type="InterPro" id="IPR013328">
    <property type="entry name" value="6PGD_dom2"/>
</dbReference>
<gene>
    <name evidence="7" type="primary">garR</name>
    <name evidence="7" type="ORF">KL86DPRO_60047</name>
</gene>
<evidence type="ECO:0000256" key="1">
    <source>
        <dbReference type="ARBA" id="ARBA00009080"/>
    </source>
</evidence>
<dbReference type="InterPro" id="IPR006115">
    <property type="entry name" value="6PGDH_NADP-bd"/>
</dbReference>
<dbReference type="SUPFAM" id="SSF51735">
    <property type="entry name" value="NAD(P)-binding Rossmann-fold domains"/>
    <property type="match status" value="1"/>
</dbReference>
<dbReference type="PROSITE" id="PS00895">
    <property type="entry name" value="3_HYDROXYISOBUT_DH"/>
    <property type="match status" value="1"/>
</dbReference>
<accession>A0A212KES7</accession>
<dbReference type="InterPro" id="IPR029154">
    <property type="entry name" value="HIBADH-like_NADP-bd"/>
</dbReference>
<keyword evidence="2 7" id="KW-0560">Oxidoreductase</keyword>
<feature type="domain" description="3-hydroxyisobutyrate dehydrogenase-like NAD-binding" evidence="6">
    <location>
        <begin position="164"/>
        <end position="283"/>
    </location>
</feature>
<dbReference type="PANTHER" id="PTHR43060">
    <property type="entry name" value="3-HYDROXYISOBUTYRATE DEHYDROGENASE-LIKE 1, MITOCHONDRIAL-RELATED"/>
    <property type="match status" value="1"/>
</dbReference>
<feature type="domain" description="6-phosphogluconate dehydrogenase NADP-binding" evidence="5">
    <location>
        <begin position="3"/>
        <end position="161"/>
    </location>
</feature>
<protein>
    <submittedName>
        <fullName evidence="7">2-hydroxy-3-oxopropionate reductase</fullName>
        <ecNumber evidence="7">1.1.1.60</ecNumber>
    </submittedName>
</protein>
<dbReference type="Pfam" id="PF03446">
    <property type="entry name" value="NAD_binding_2"/>
    <property type="match status" value="1"/>
</dbReference>
<comment type="similarity">
    <text evidence="1">Belongs to the HIBADH-related family.</text>
</comment>
<dbReference type="InterPro" id="IPR008927">
    <property type="entry name" value="6-PGluconate_DH-like_C_sf"/>
</dbReference>
<dbReference type="Gene3D" id="1.10.1040.10">
    <property type="entry name" value="N-(1-d-carboxylethyl)-l-norvaline Dehydrogenase, domain 2"/>
    <property type="match status" value="1"/>
</dbReference>
<dbReference type="GO" id="GO:0050661">
    <property type="term" value="F:NADP binding"/>
    <property type="evidence" value="ECO:0007669"/>
    <property type="project" value="InterPro"/>
</dbReference>
<dbReference type="EC" id="1.1.1.60" evidence="7"/>
<evidence type="ECO:0000256" key="4">
    <source>
        <dbReference type="PIRSR" id="PIRSR000103-1"/>
    </source>
</evidence>
<sequence length="293" mass="30111">MHTIGFIGLGIMGRPMAKNLIAATGGLLVHDLNGAAVADLVARGATAASPAAMAARCDVIFLILPSGPVVESVLFGANGLAGKLKPGTIVCDMSTNELAETRSFAERLTAMGVDFIDAPVSGGEPKAVSGELAIMAGGETRCYEAVLPYLKAMGGEVNLVGGHGSGCAAKIINQILVHVTMAAVCEAYALAEKLGVDIATVYKAVGAGSASSAMLHNRTGKILKRDFSPGAKVSIVHKDIKNVLAAGQDADMPLPLTGMVFDLLKAAKAAHFQDDDVTRLLTIYERLGGIAEQ</sequence>
<dbReference type="GO" id="GO:0008679">
    <property type="term" value="F:2-hydroxy-3-oxopropionate reductase activity"/>
    <property type="evidence" value="ECO:0007669"/>
    <property type="project" value="UniProtKB-EC"/>
</dbReference>
<dbReference type="SUPFAM" id="SSF48179">
    <property type="entry name" value="6-phosphogluconate dehydrogenase C-terminal domain-like"/>
    <property type="match status" value="1"/>
</dbReference>
<evidence type="ECO:0000313" key="7">
    <source>
        <dbReference type="EMBL" id="SBW10141.1"/>
    </source>
</evidence>
<evidence type="ECO:0000259" key="6">
    <source>
        <dbReference type="Pfam" id="PF14833"/>
    </source>
</evidence>
<dbReference type="InterPro" id="IPR015815">
    <property type="entry name" value="HIBADH-related"/>
</dbReference>
<dbReference type="PANTHER" id="PTHR43060:SF15">
    <property type="entry name" value="3-HYDROXYISOBUTYRATE DEHYDROGENASE-LIKE 1, MITOCHONDRIAL-RELATED"/>
    <property type="match status" value="1"/>
</dbReference>
<feature type="active site" evidence="4">
    <location>
        <position position="170"/>
    </location>
</feature>
<dbReference type="GO" id="GO:0051287">
    <property type="term" value="F:NAD binding"/>
    <property type="evidence" value="ECO:0007669"/>
    <property type="project" value="InterPro"/>
</dbReference>
<dbReference type="InterPro" id="IPR036291">
    <property type="entry name" value="NAD(P)-bd_dom_sf"/>
</dbReference>
<dbReference type="GO" id="GO:0016054">
    <property type="term" value="P:organic acid catabolic process"/>
    <property type="evidence" value="ECO:0007669"/>
    <property type="project" value="UniProtKB-ARBA"/>
</dbReference>
<organism evidence="7">
    <name type="scientific">uncultured delta proteobacterium</name>
    <dbReference type="NCBI Taxonomy" id="34034"/>
    <lineage>
        <taxon>Bacteria</taxon>
        <taxon>Deltaproteobacteria</taxon>
        <taxon>environmental samples</taxon>
    </lineage>
</organism>
<dbReference type="EMBL" id="FLUQ01000006">
    <property type="protein sequence ID" value="SBW10141.1"/>
    <property type="molecule type" value="Genomic_DNA"/>
</dbReference>
<evidence type="ECO:0000256" key="3">
    <source>
        <dbReference type="ARBA" id="ARBA00023027"/>
    </source>
</evidence>
<name>A0A212KES7_9DELT</name>
<keyword evidence="3" id="KW-0520">NAD</keyword>
<dbReference type="Gene3D" id="3.40.50.720">
    <property type="entry name" value="NAD(P)-binding Rossmann-like Domain"/>
    <property type="match status" value="1"/>
</dbReference>
<proteinExistence type="inferred from homology"/>